<dbReference type="Proteomes" id="UP000034798">
    <property type="component" value="Unassembled WGS sequence"/>
</dbReference>
<feature type="transmembrane region" description="Helical" evidence="1">
    <location>
        <begin position="166"/>
        <end position="186"/>
    </location>
</feature>
<proteinExistence type="predicted"/>
<dbReference type="Pfam" id="PF05552">
    <property type="entry name" value="MS_channel_1st_1"/>
    <property type="match status" value="2"/>
</dbReference>
<keyword evidence="1" id="KW-0472">Membrane</keyword>
<dbReference type="InterPro" id="IPR011014">
    <property type="entry name" value="MscS_channel_TM-2"/>
</dbReference>
<feature type="transmembrane region" description="Helical" evidence="1">
    <location>
        <begin position="20"/>
        <end position="44"/>
    </location>
</feature>
<feature type="transmembrane region" description="Helical" evidence="1">
    <location>
        <begin position="192"/>
        <end position="213"/>
    </location>
</feature>
<evidence type="ECO:0000256" key="1">
    <source>
        <dbReference type="SAM" id="Phobius"/>
    </source>
</evidence>
<reference evidence="2 3" key="1">
    <citation type="journal article" date="2015" name="Nature">
        <title>rRNA introns, odd ribosomes, and small enigmatic genomes across a large radiation of phyla.</title>
        <authorList>
            <person name="Brown C.T."/>
            <person name="Hug L.A."/>
            <person name="Thomas B.C."/>
            <person name="Sharon I."/>
            <person name="Castelle C.J."/>
            <person name="Singh A."/>
            <person name="Wilkins M.J."/>
            <person name="Williams K.H."/>
            <person name="Banfield J.F."/>
        </authorList>
    </citation>
    <scope>NUCLEOTIDE SEQUENCE [LARGE SCALE GENOMIC DNA]</scope>
</reference>
<dbReference type="InterPro" id="IPR045275">
    <property type="entry name" value="MscS_archaea/bacteria_type"/>
</dbReference>
<dbReference type="Gene3D" id="1.10.287.1260">
    <property type="match status" value="2"/>
</dbReference>
<dbReference type="GO" id="GO:0008381">
    <property type="term" value="F:mechanosensitive monoatomic ion channel activity"/>
    <property type="evidence" value="ECO:0007669"/>
    <property type="project" value="InterPro"/>
</dbReference>
<evidence type="ECO:0000313" key="2">
    <source>
        <dbReference type="EMBL" id="KKP87392.1"/>
    </source>
</evidence>
<name>A0A0G0G6N0_9BACT</name>
<dbReference type="InterPro" id="IPR008910">
    <property type="entry name" value="MSC_TM_helix"/>
</dbReference>
<protein>
    <submittedName>
        <fullName evidence="2">Conserved TM helix repeat-containing protein</fullName>
    </submittedName>
</protein>
<dbReference type="PANTHER" id="PTHR30221">
    <property type="entry name" value="SMALL-CONDUCTANCE MECHANOSENSITIVE CHANNEL"/>
    <property type="match status" value="1"/>
</dbReference>
<feature type="transmembrane region" description="Helical" evidence="1">
    <location>
        <begin position="84"/>
        <end position="103"/>
    </location>
</feature>
<keyword evidence="1" id="KW-0812">Transmembrane</keyword>
<dbReference type="SUPFAM" id="SSF82861">
    <property type="entry name" value="Mechanosensitive channel protein MscS (YggB), transmembrane region"/>
    <property type="match status" value="1"/>
</dbReference>
<keyword evidence="1" id="KW-1133">Transmembrane helix</keyword>
<feature type="transmembrane region" description="Helical" evidence="1">
    <location>
        <begin position="123"/>
        <end position="145"/>
    </location>
</feature>
<dbReference type="EMBL" id="LBQZ01000050">
    <property type="protein sequence ID" value="KKP87392.1"/>
    <property type="molecule type" value="Genomic_DNA"/>
</dbReference>
<dbReference type="AlphaFoldDB" id="A0A0G0G6N0"/>
<comment type="caution">
    <text evidence="2">The sequence shown here is derived from an EMBL/GenBank/DDBJ whole genome shotgun (WGS) entry which is preliminary data.</text>
</comment>
<sequence>METLGLNTWGQVFNESLLSLWAGFVQFVPNFIVAIVFFIIGWVLGGIIAKALEQVFSALKIDNLLRSIGVDGFFRRAGMNLNSGYFIGQVVKWFVIVVFLIPSLDLVGLNSIKDFLQYDVLGFLPRVIVAALILIISTIVAEAISKAVSASARTMNLTSANMLGTIAKYAIWIFAFIIALGQLGVADYYMSVLFTGIIAMVSIGGALAFGLGGRDAAAKFIAKVSEEVSHRE</sequence>
<accession>A0A0G0G6N0</accession>
<organism evidence="2 3">
    <name type="scientific">Candidatus Nomurabacteria bacterium GW2011_GWC2_35_8</name>
    <dbReference type="NCBI Taxonomy" id="1618752"/>
    <lineage>
        <taxon>Bacteria</taxon>
        <taxon>Candidatus Nomuraibacteriota</taxon>
    </lineage>
</organism>
<dbReference type="GO" id="GO:0016020">
    <property type="term" value="C:membrane"/>
    <property type="evidence" value="ECO:0007669"/>
    <property type="project" value="InterPro"/>
</dbReference>
<dbReference type="PANTHER" id="PTHR30221:SF1">
    <property type="entry name" value="SMALL-CONDUCTANCE MECHANOSENSITIVE CHANNEL"/>
    <property type="match status" value="1"/>
</dbReference>
<evidence type="ECO:0000313" key="3">
    <source>
        <dbReference type="Proteomes" id="UP000034798"/>
    </source>
</evidence>
<gene>
    <name evidence="2" type="ORF">UR91_C0050G0004</name>
</gene>